<dbReference type="Gene3D" id="3.40.228.10">
    <property type="entry name" value="Dimethylsulfoxide Reductase, domain 2"/>
    <property type="match status" value="1"/>
</dbReference>
<dbReference type="InterPro" id="IPR006656">
    <property type="entry name" value="Mopterin_OxRdtase"/>
</dbReference>
<dbReference type="RefSeq" id="WP_281895631.1">
    <property type="nucleotide sequence ID" value="NZ_BSDI01000011.1"/>
</dbReference>
<dbReference type="Pfam" id="PF01568">
    <property type="entry name" value="Molydop_binding"/>
    <property type="match status" value="1"/>
</dbReference>
<dbReference type="Pfam" id="PF00384">
    <property type="entry name" value="Molybdopterin"/>
    <property type="match status" value="1"/>
</dbReference>
<evidence type="ECO:0000313" key="8">
    <source>
        <dbReference type="Proteomes" id="UP001144280"/>
    </source>
</evidence>
<proteinExistence type="inferred from homology"/>
<feature type="domain" description="4Fe-4S Mo/W bis-MGD-type" evidence="6">
    <location>
        <begin position="4"/>
        <end position="60"/>
    </location>
</feature>
<organism evidence="7 8">
    <name type="scientific">Phytohabitans aurantiacus</name>
    <dbReference type="NCBI Taxonomy" id="3016789"/>
    <lineage>
        <taxon>Bacteria</taxon>
        <taxon>Bacillati</taxon>
        <taxon>Actinomycetota</taxon>
        <taxon>Actinomycetes</taxon>
        <taxon>Micromonosporales</taxon>
        <taxon>Micromonosporaceae</taxon>
    </lineage>
</organism>
<comment type="caution">
    <text evidence="7">The sequence shown here is derived from an EMBL/GenBank/DDBJ whole genome shotgun (WGS) entry which is preliminary data.</text>
</comment>
<evidence type="ECO:0000256" key="5">
    <source>
        <dbReference type="SAM" id="MobiDB-lite"/>
    </source>
</evidence>
<dbReference type="InterPro" id="IPR050612">
    <property type="entry name" value="Prok_Mopterin_Oxidored"/>
</dbReference>
<name>A0ABQ5QSL7_9ACTN</name>
<dbReference type="SUPFAM" id="SSF53706">
    <property type="entry name" value="Formate dehydrogenase/DMSO reductase, domains 1-3"/>
    <property type="match status" value="1"/>
</dbReference>
<feature type="compositionally biased region" description="Low complexity" evidence="5">
    <location>
        <begin position="528"/>
        <end position="539"/>
    </location>
</feature>
<keyword evidence="4" id="KW-0411">Iron-sulfur</keyword>
<evidence type="ECO:0000259" key="6">
    <source>
        <dbReference type="PROSITE" id="PS51669"/>
    </source>
</evidence>
<dbReference type="Gene3D" id="2.20.25.90">
    <property type="entry name" value="ADC-like domains"/>
    <property type="match status" value="1"/>
</dbReference>
<reference evidence="7" key="1">
    <citation type="submission" date="2022-12" db="EMBL/GenBank/DDBJ databases">
        <title>New Phytohabitans aurantiacus sp. RD004123 nov., an actinomycete isolated from soil.</title>
        <authorList>
            <person name="Triningsih D.W."/>
            <person name="Harunari E."/>
            <person name="Igarashi Y."/>
        </authorList>
    </citation>
    <scope>NUCLEOTIDE SEQUENCE</scope>
    <source>
        <strain evidence="7">RD004123</strain>
    </source>
</reference>
<dbReference type="InterPro" id="IPR006657">
    <property type="entry name" value="MoPterin_dinucl-bd_dom"/>
</dbReference>
<dbReference type="Gene3D" id="3.40.50.740">
    <property type="match status" value="1"/>
</dbReference>
<dbReference type="SMART" id="SM00926">
    <property type="entry name" value="Molybdop_Fe4S4"/>
    <property type="match status" value="1"/>
</dbReference>
<accession>A0ABQ5QSL7</accession>
<evidence type="ECO:0000256" key="3">
    <source>
        <dbReference type="ARBA" id="ARBA00023004"/>
    </source>
</evidence>
<comment type="similarity">
    <text evidence="1">Belongs to the prokaryotic molybdopterin-containing oxidoreductase family.</text>
</comment>
<keyword evidence="8" id="KW-1185">Reference proteome</keyword>
<evidence type="ECO:0000256" key="2">
    <source>
        <dbReference type="ARBA" id="ARBA00022723"/>
    </source>
</evidence>
<dbReference type="EMBL" id="BSDI01000011">
    <property type="protein sequence ID" value="GLH97598.1"/>
    <property type="molecule type" value="Genomic_DNA"/>
</dbReference>
<evidence type="ECO:0000313" key="7">
    <source>
        <dbReference type="EMBL" id="GLH97598.1"/>
    </source>
</evidence>
<dbReference type="Pfam" id="PF04879">
    <property type="entry name" value="Molybdop_Fe4S4"/>
    <property type="match status" value="1"/>
</dbReference>
<evidence type="ECO:0000256" key="1">
    <source>
        <dbReference type="ARBA" id="ARBA00010312"/>
    </source>
</evidence>
<dbReference type="PANTHER" id="PTHR43742:SF6">
    <property type="entry name" value="OXIDOREDUCTASE YYAE-RELATED"/>
    <property type="match status" value="1"/>
</dbReference>
<dbReference type="CDD" id="cd02782">
    <property type="entry name" value="MopB_CT_1"/>
    <property type="match status" value="1"/>
</dbReference>
<protein>
    <submittedName>
        <fullName evidence="7">Oxidoreductase</fullName>
    </submittedName>
</protein>
<dbReference type="Gene3D" id="2.40.40.20">
    <property type="match status" value="1"/>
</dbReference>
<keyword evidence="2" id="KW-0479">Metal-binding</keyword>
<feature type="region of interest" description="Disordered" evidence="5">
    <location>
        <begin position="525"/>
        <end position="546"/>
    </location>
</feature>
<gene>
    <name evidence="7" type="ORF">Pa4123_28730</name>
</gene>
<keyword evidence="3" id="KW-0408">Iron</keyword>
<dbReference type="PANTHER" id="PTHR43742">
    <property type="entry name" value="TRIMETHYLAMINE-N-OXIDE REDUCTASE"/>
    <property type="match status" value="1"/>
</dbReference>
<sequence>MGAVRTVHGACNLCEAICGLRFEIRDGHITSITGDPDDPLSRGHICPKAVALTDLQGDPDRLRHPVRRTADGWREITWKEAYDLVVDKLVEVRERHGTNAVAVYLGNPSVHNYGILTHGRHFLGLLRTRNRYAATSVDQLPHQLVAYWMYGHQLLLPIPDIDRTNYFLVFGANPLASNGSLMTVPDVRRRLADLKARGGKVVVFDPRRTETATLADEHHFIRPGTDAALLLALVRLVLKEDRAKEYVEGLDEVREAVAEFTPERAAEVTGVPAEAIERIAAEFAAADGAACYGRIGVSVQRFGALCQWAIQLLNVATGNLDKPGGTLFTKPAVDLIGRGLVGRGHYDKFRSRVRGLPEFAGELPVAALAEEMLTPGDGQIRALVTVAGNPALSTPNGAQLDRALGQLDFMVSVDFYVNETTRHADVILPPTTALEHDHYDLIFHTFAVRNTARYSPPVLPKPPGSKDDWEIFTELARRYRKRIGAKMTLARRLQMRARPHQLVALLLRLGPYKVKLRTLRHRPSGVDLGPLRPSLPGGLRTKDKRVHAAPPELVAALREATEELLAPPAPGELRLIGRRHLRSNNSWMHNYPRLVKGRARHHLLMHPDDLAARGLADGQRVRVTSRVGEVEVEVAATDDVMPGVVSLPHGWGHRHPDVRLTVASRTPGVSVNDLTDDAYLDGLSGNAAFNGVRVTVAAAPSHATSHGGEVG</sequence>
<dbReference type="PROSITE" id="PS51669">
    <property type="entry name" value="4FE4S_MOW_BIS_MGD"/>
    <property type="match status" value="1"/>
</dbReference>
<dbReference type="InterPro" id="IPR006963">
    <property type="entry name" value="Mopterin_OxRdtase_4Fe-4S_dom"/>
</dbReference>
<evidence type="ECO:0000256" key="4">
    <source>
        <dbReference type="ARBA" id="ARBA00023014"/>
    </source>
</evidence>
<dbReference type="Proteomes" id="UP001144280">
    <property type="component" value="Unassembled WGS sequence"/>
</dbReference>